<comment type="caution">
    <text evidence="2">The sequence shown here is derived from an EMBL/GenBank/DDBJ whole genome shotgun (WGS) entry which is preliminary data.</text>
</comment>
<reference evidence="2 3" key="1">
    <citation type="journal article" date="2014" name="Int. J. Syst. Evol. Microbiol.">
        <title>Complete genome sequence of Corynebacterium casei LMG S-19264T (=DSM 44701T), isolated from a smear-ripened cheese.</title>
        <authorList>
            <consortium name="US DOE Joint Genome Institute (JGI-PGF)"/>
            <person name="Walter F."/>
            <person name="Albersmeier A."/>
            <person name="Kalinowski J."/>
            <person name="Ruckert C."/>
        </authorList>
    </citation>
    <scope>NUCLEOTIDE SEQUENCE [LARGE SCALE GENOMIC DNA]</scope>
    <source>
        <strain evidence="2 3">CGMCC 4.7111</strain>
    </source>
</reference>
<dbReference type="InterPro" id="IPR037401">
    <property type="entry name" value="SnoaL-like"/>
</dbReference>
<evidence type="ECO:0000313" key="2">
    <source>
        <dbReference type="EMBL" id="GGN63410.1"/>
    </source>
</evidence>
<dbReference type="SUPFAM" id="SSF54427">
    <property type="entry name" value="NTF2-like"/>
    <property type="match status" value="1"/>
</dbReference>
<dbReference type="RefSeq" id="WP_189186645.1">
    <property type="nucleotide sequence ID" value="NZ_BMMM01000005.1"/>
</dbReference>
<gene>
    <name evidence="2" type="ORF">GCM10011579_031730</name>
</gene>
<keyword evidence="3" id="KW-1185">Reference proteome</keyword>
<evidence type="ECO:0000313" key="3">
    <source>
        <dbReference type="Proteomes" id="UP000600365"/>
    </source>
</evidence>
<dbReference type="Pfam" id="PF12680">
    <property type="entry name" value="SnoaL_2"/>
    <property type="match status" value="1"/>
</dbReference>
<protein>
    <recommendedName>
        <fullName evidence="1">SnoaL-like domain-containing protein</fullName>
    </recommendedName>
</protein>
<organism evidence="2 3">
    <name type="scientific">Streptomyces albiflavescens</name>
    <dbReference type="NCBI Taxonomy" id="1623582"/>
    <lineage>
        <taxon>Bacteria</taxon>
        <taxon>Bacillati</taxon>
        <taxon>Actinomycetota</taxon>
        <taxon>Actinomycetes</taxon>
        <taxon>Kitasatosporales</taxon>
        <taxon>Streptomycetaceae</taxon>
        <taxon>Streptomyces</taxon>
    </lineage>
</organism>
<dbReference type="Proteomes" id="UP000600365">
    <property type="component" value="Unassembled WGS sequence"/>
</dbReference>
<dbReference type="InterPro" id="IPR032710">
    <property type="entry name" value="NTF2-like_dom_sf"/>
</dbReference>
<sequence length="121" mass="13398">MGTAAPPAFDTEALRRGIEGHSAAALLALYADDAELRVVDRNTQPSHPMIKHGRDEIAEMLSDVYSRDMTHKLDQCVIQGDHVAYTESCEYPDGVRVLATSMISLREGKIVEQTLVQAWDE</sequence>
<dbReference type="Gene3D" id="3.10.450.50">
    <property type="match status" value="1"/>
</dbReference>
<feature type="domain" description="SnoaL-like" evidence="1">
    <location>
        <begin position="14"/>
        <end position="112"/>
    </location>
</feature>
<dbReference type="EMBL" id="BMMM01000005">
    <property type="protein sequence ID" value="GGN63410.1"/>
    <property type="molecule type" value="Genomic_DNA"/>
</dbReference>
<proteinExistence type="predicted"/>
<evidence type="ECO:0000259" key="1">
    <source>
        <dbReference type="Pfam" id="PF12680"/>
    </source>
</evidence>
<accession>A0A917Y2I7</accession>
<name>A0A917Y2I7_9ACTN</name>
<dbReference type="AlphaFoldDB" id="A0A917Y2I7"/>